<accession>A0A938BML6</accession>
<keyword evidence="4" id="KW-0808">Transferase</keyword>
<dbReference type="GO" id="GO:0008483">
    <property type="term" value="F:transaminase activity"/>
    <property type="evidence" value="ECO:0007669"/>
    <property type="project" value="UniProtKB-KW"/>
</dbReference>
<dbReference type="Gene3D" id="3.40.640.10">
    <property type="entry name" value="Type I PLP-dependent aspartate aminotransferase-like (Major domain)"/>
    <property type="match status" value="1"/>
</dbReference>
<dbReference type="InterPro" id="IPR015422">
    <property type="entry name" value="PyrdxlP-dep_Trfase_small"/>
</dbReference>
<organism evidence="4 5">
    <name type="scientific">Eiseniibacteriota bacterium</name>
    <dbReference type="NCBI Taxonomy" id="2212470"/>
    <lineage>
        <taxon>Bacteria</taxon>
        <taxon>Candidatus Eiseniibacteriota</taxon>
    </lineage>
</organism>
<dbReference type="PANTHER" id="PTHR43586:SF8">
    <property type="entry name" value="CYSTEINE DESULFURASE 1, CHLOROPLASTIC"/>
    <property type="match status" value="1"/>
</dbReference>
<protein>
    <submittedName>
        <fullName evidence="4">Aminotransferase class V-fold PLP-dependent enzyme</fullName>
    </submittedName>
</protein>
<keyword evidence="4" id="KW-0032">Aminotransferase</keyword>
<proteinExistence type="predicted"/>
<dbReference type="SUPFAM" id="SSF53383">
    <property type="entry name" value="PLP-dependent transferases"/>
    <property type="match status" value="1"/>
</dbReference>
<dbReference type="Pfam" id="PF00266">
    <property type="entry name" value="Aminotran_5"/>
    <property type="match status" value="1"/>
</dbReference>
<dbReference type="PANTHER" id="PTHR43586">
    <property type="entry name" value="CYSTEINE DESULFURASE"/>
    <property type="match status" value="1"/>
</dbReference>
<dbReference type="InterPro" id="IPR000192">
    <property type="entry name" value="Aminotrans_V_dom"/>
</dbReference>
<evidence type="ECO:0000313" key="5">
    <source>
        <dbReference type="Proteomes" id="UP000748308"/>
    </source>
</evidence>
<evidence type="ECO:0000256" key="2">
    <source>
        <dbReference type="SAM" id="MobiDB-lite"/>
    </source>
</evidence>
<dbReference type="InterPro" id="IPR015424">
    <property type="entry name" value="PyrdxlP-dep_Trfase"/>
</dbReference>
<dbReference type="Gene3D" id="3.90.1150.10">
    <property type="entry name" value="Aspartate Aminotransferase, domain 1"/>
    <property type="match status" value="1"/>
</dbReference>
<evidence type="ECO:0000259" key="3">
    <source>
        <dbReference type="Pfam" id="PF00266"/>
    </source>
</evidence>
<dbReference type="AlphaFoldDB" id="A0A938BML6"/>
<feature type="region of interest" description="Disordered" evidence="2">
    <location>
        <begin position="1"/>
        <end position="23"/>
    </location>
</feature>
<dbReference type="EMBL" id="VGIY01000003">
    <property type="protein sequence ID" value="MBM3316263.1"/>
    <property type="molecule type" value="Genomic_DNA"/>
</dbReference>
<feature type="compositionally biased region" description="Low complexity" evidence="2">
    <location>
        <begin position="14"/>
        <end position="23"/>
    </location>
</feature>
<dbReference type="Proteomes" id="UP000748308">
    <property type="component" value="Unassembled WGS sequence"/>
</dbReference>
<comment type="caution">
    <text evidence="4">The sequence shown here is derived from an EMBL/GenBank/DDBJ whole genome shotgun (WGS) entry which is preliminary data.</text>
</comment>
<sequence>MRFPDCSASPPPAEGGAAAGSPPAILGARREVPLLDGRRVPQVFLDNAASTKPLAEVHAAVAEFAARYSNIHRGTGHDSLFCTERYEEARRIVARFVGADPERDVALPVRNTTEGLNLLATTFGFGPDDVVLSSLLEHHSNDLPWRGRARVEHITLRADATFDVDRLERRLREHGGRVRIVALTGASNVTGEVLPIHEIARRAHGHGARLVVDAAQLAPHRAIRMGPHDDPGHLDYVVFSAHKMNAPYGEGAIVGPRAHFSEAAPYLQGGGAVYAVGLDHVIWADTPERQEAGTPNILGLFALAAAIRVYERIGLERIAEHERALTRRLLRGMAATPEVAVLGRDDPEDLEHRLGVVSFAVGDLYHQLVAAVLSYEHGIAVRAGCFCAHPLIKHLLRVTPESERDLEQRIQARDRRFVPGAVRVSIGLHNTGEEIDRFLFALREIAARRWRGRYEQDVATGEYRPAGFRFDFAGEPGFPREG</sequence>
<feature type="domain" description="Aminotransferase class V" evidence="3">
    <location>
        <begin position="43"/>
        <end position="438"/>
    </location>
</feature>
<dbReference type="InterPro" id="IPR015421">
    <property type="entry name" value="PyrdxlP-dep_Trfase_major"/>
</dbReference>
<evidence type="ECO:0000313" key="4">
    <source>
        <dbReference type="EMBL" id="MBM3316263.1"/>
    </source>
</evidence>
<keyword evidence="1" id="KW-0663">Pyridoxal phosphate</keyword>
<gene>
    <name evidence="4" type="ORF">FJY75_00280</name>
</gene>
<name>A0A938BML6_UNCEI</name>
<evidence type="ECO:0000256" key="1">
    <source>
        <dbReference type="ARBA" id="ARBA00022898"/>
    </source>
</evidence>
<reference evidence="4" key="1">
    <citation type="submission" date="2019-03" db="EMBL/GenBank/DDBJ databases">
        <title>Lake Tanganyika Metagenome-Assembled Genomes (MAGs).</title>
        <authorList>
            <person name="Tran P."/>
        </authorList>
    </citation>
    <scope>NUCLEOTIDE SEQUENCE</scope>
    <source>
        <strain evidence="4">M_DeepCast_400m_m2_100</strain>
    </source>
</reference>